<comment type="caution">
    <text evidence="2">The sequence shown here is derived from an EMBL/GenBank/DDBJ whole genome shotgun (WGS) entry which is preliminary data.</text>
</comment>
<dbReference type="VEuPathDB" id="FungiDB:jhhlp_002057"/>
<organism evidence="2 3">
    <name type="scientific">Lomentospora prolificans</name>
    <dbReference type="NCBI Taxonomy" id="41688"/>
    <lineage>
        <taxon>Eukaryota</taxon>
        <taxon>Fungi</taxon>
        <taxon>Dikarya</taxon>
        <taxon>Ascomycota</taxon>
        <taxon>Pezizomycotina</taxon>
        <taxon>Sordariomycetes</taxon>
        <taxon>Hypocreomycetidae</taxon>
        <taxon>Microascales</taxon>
        <taxon>Microascaceae</taxon>
        <taxon>Lomentospora</taxon>
    </lineage>
</organism>
<feature type="region of interest" description="Disordered" evidence="1">
    <location>
        <begin position="17"/>
        <end position="54"/>
    </location>
</feature>
<feature type="compositionally biased region" description="Polar residues" evidence="1">
    <location>
        <begin position="20"/>
        <end position="32"/>
    </location>
</feature>
<dbReference type="AlphaFoldDB" id="A0A2N3NCX0"/>
<reference evidence="2 3" key="1">
    <citation type="journal article" date="2017" name="G3 (Bethesda)">
        <title>First Draft Genome Sequence of the Pathogenic Fungus Lomentospora prolificans (Formerly Scedosporium prolificans).</title>
        <authorList>
            <person name="Luo R."/>
            <person name="Zimin A."/>
            <person name="Workman R."/>
            <person name="Fan Y."/>
            <person name="Pertea G."/>
            <person name="Grossman N."/>
            <person name="Wear M.P."/>
            <person name="Jia B."/>
            <person name="Miller H."/>
            <person name="Casadevall A."/>
            <person name="Timp W."/>
            <person name="Zhang S.X."/>
            <person name="Salzberg S.L."/>
        </authorList>
    </citation>
    <scope>NUCLEOTIDE SEQUENCE [LARGE SCALE GENOMIC DNA]</scope>
    <source>
        <strain evidence="2 3">JHH-5317</strain>
    </source>
</reference>
<protein>
    <submittedName>
        <fullName evidence="2">Uncharacterized protein</fullName>
    </submittedName>
</protein>
<proteinExistence type="predicted"/>
<dbReference type="InParanoid" id="A0A2N3NCX0"/>
<keyword evidence="3" id="KW-1185">Reference proteome</keyword>
<name>A0A2N3NCX0_9PEZI</name>
<feature type="region of interest" description="Disordered" evidence="1">
    <location>
        <begin position="72"/>
        <end position="91"/>
    </location>
</feature>
<gene>
    <name evidence="2" type="ORF">jhhlp_002057</name>
</gene>
<accession>A0A2N3NCX0</accession>
<evidence type="ECO:0000313" key="2">
    <source>
        <dbReference type="EMBL" id="PKS10306.1"/>
    </source>
</evidence>
<dbReference type="Proteomes" id="UP000233524">
    <property type="component" value="Unassembled WGS sequence"/>
</dbReference>
<dbReference type="OrthoDB" id="3921745at2759"/>
<dbReference type="EMBL" id="NLAX01000008">
    <property type="protein sequence ID" value="PKS10306.1"/>
    <property type="molecule type" value="Genomic_DNA"/>
</dbReference>
<sequence length="227" mass="25848">MSVTLPGFDDIVRLAGGLSPHTTPSSATTIKAPSSAAPWTNWAPLPHQRPQLPHPPLPLSPQRQMAPHADAFGCQKKQRKPPTNPTGLPRTNRKYTQEQIDFVLYLRVDRKMNWSEVIPAYMNQFPEEVGRTTPGLQGSFYRENLAIPVTDANGDLMFDENGEQIVQVSKVRDQPKKIGLLDRYPDRAIDYPWVEYKDKHRVWHRGSRHKAQLAAAKLRQQRRQAFA</sequence>
<evidence type="ECO:0000313" key="3">
    <source>
        <dbReference type="Proteomes" id="UP000233524"/>
    </source>
</evidence>
<evidence type="ECO:0000256" key="1">
    <source>
        <dbReference type="SAM" id="MobiDB-lite"/>
    </source>
</evidence>